<gene>
    <name evidence="5" type="ORF">ACFR9U_07005</name>
</gene>
<evidence type="ECO:0000313" key="6">
    <source>
        <dbReference type="Proteomes" id="UP001597119"/>
    </source>
</evidence>
<dbReference type="Pfam" id="PF00011">
    <property type="entry name" value="HSP20"/>
    <property type="match status" value="1"/>
</dbReference>
<name>A0ABD6C8U2_9EURY</name>
<comment type="caution">
    <text evidence="5">The sequence shown here is derived from an EMBL/GenBank/DDBJ whole genome shotgun (WGS) entry which is preliminary data.</text>
</comment>
<comment type="similarity">
    <text evidence="1 2">Belongs to the small heat shock protein (HSP20) family.</text>
</comment>
<dbReference type="Proteomes" id="UP001597119">
    <property type="component" value="Unassembled WGS sequence"/>
</dbReference>
<protein>
    <submittedName>
        <fullName evidence="5">Hsp20/alpha crystallin family protein</fullName>
    </submittedName>
</protein>
<feature type="domain" description="SHSP" evidence="4">
    <location>
        <begin position="27"/>
        <end position="142"/>
    </location>
</feature>
<evidence type="ECO:0000256" key="1">
    <source>
        <dbReference type="PROSITE-ProRule" id="PRU00285"/>
    </source>
</evidence>
<dbReference type="InterPro" id="IPR031107">
    <property type="entry name" value="Small_HSP"/>
</dbReference>
<dbReference type="AlphaFoldDB" id="A0ABD6C8U2"/>
<dbReference type="InterPro" id="IPR002068">
    <property type="entry name" value="A-crystallin/Hsp20_dom"/>
</dbReference>
<evidence type="ECO:0000256" key="3">
    <source>
        <dbReference type="SAM" id="MobiDB-lite"/>
    </source>
</evidence>
<feature type="region of interest" description="Disordered" evidence="3">
    <location>
        <begin position="73"/>
        <end position="109"/>
    </location>
</feature>
<dbReference type="EMBL" id="JBHUDJ010000002">
    <property type="protein sequence ID" value="MFD1586727.1"/>
    <property type="molecule type" value="Genomic_DNA"/>
</dbReference>
<evidence type="ECO:0000313" key="5">
    <source>
        <dbReference type="EMBL" id="MFD1586727.1"/>
    </source>
</evidence>
<feature type="compositionally biased region" description="Basic and acidic residues" evidence="3">
    <location>
        <begin position="86"/>
        <end position="97"/>
    </location>
</feature>
<dbReference type="SUPFAM" id="SSF49764">
    <property type="entry name" value="HSP20-like chaperones"/>
    <property type="match status" value="1"/>
</dbReference>
<organism evidence="5 6">
    <name type="scientific">Halorientalis brevis</name>
    <dbReference type="NCBI Taxonomy" id="1126241"/>
    <lineage>
        <taxon>Archaea</taxon>
        <taxon>Methanobacteriati</taxon>
        <taxon>Methanobacteriota</taxon>
        <taxon>Stenosarchaea group</taxon>
        <taxon>Halobacteria</taxon>
        <taxon>Halobacteriales</taxon>
        <taxon>Haloarculaceae</taxon>
        <taxon>Halorientalis</taxon>
    </lineage>
</organism>
<accession>A0ABD6C8U2</accession>
<evidence type="ECO:0000259" key="4">
    <source>
        <dbReference type="PROSITE" id="PS01031"/>
    </source>
</evidence>
<keyword evidence="6" id="KW-1185">Reference proteome</keyword>
<reference evidence="5 6" key="1">
    <citation type="journal article" date="2019" name="Int. J. Syst. Evol. Microbiol.">
        <title>The Global Catalogue of Microorganisms (GCM) 10K type strain sequencing project: providing services to taxonomists for standard genome sequencing and annotation.</title>
        <authorList>
            <consortium name="The Broad Institute Genomics Platform"/>
            <consortium name="The Broad Institute Genome Sequencing Center for Infectious Disease"/>
            <person name="Wu L."/>
            <person name="Ma J."/>
        </authorList>
    </citation>
    <scope>NUCLEOTIDE SEQUENCE [LARGE SCALE GENOMIC DNA]</scope>
    <source>
        <strain evidence="5 6">CGMCC 1.12125</strain>
    </source>
</reference>
<dbReference type="RefSeq" id="WP_247379110.1">
    <property type="nucleotide sequence ID" value="NZ_JALLGV010000007.1"/>
</dbReference>
<dbReference type="Gene3D" id="2.60.40.790">
    <property type="match status" value="1"/>
</dbReference>
<dbReference type="PROSITE" id="PS01031">
    <property type="entry name" value="SHSP"/>
    <property type="match status" value="1"/>
</dbReference>
<dbReference type="InterPro" id="IPR008978">
    <property type="entry name" value="HSP20-like_chaperone"/>
</dbReference>
<dbReference type="PANTHER" id="PTHR11527">
    <property type="entry name" value="HEAT-SHOCK PROTEIN 20 FAMILY MEMBER"/>
    <property type="match status" value="1"/>
</dbReference>
<dbReference type="CDD" id="cd06464">
    <property type="entry name" value="ACD_sHsps-like"/>
    <property type="match status" value="1"/>
</dbReference>
<proteinExistence type="inferred from homology"/>
<sequence length="142" mass="15897">MNRQNPFTEIERMFDQLSNQFGEFEPGTEMGGSIAIDVADTGDAFEVTADVPSFESDDIQVTLPDAQTVRIDASRTSETETETDEQDRHYIRRERQEQSLSRTIPLPDDVAEADATADFDNGMLTIHLPKVERSDSTNIPLS</sequence>
<evidence type="ECO:0000256" key="2">
    <source>
        <dbReference type="RuleBase" id="RU003616"/>
    </source>
</evidence>